<gene>
    <name evidence="1" type="ORF">NCTC8081_03191</name>
</gene>
<accession>A0A2X3HYP1</accession>
<dbReference type="RefSeq" id="WP_111946563.1">
    <property type="nucleotide sequence ID" value="NZ_CATNYA010000031.1"/>
</dbReference>
<sequence length="169" mass="18687">MGLFDIFKKNNVDRKILTTNIANRCVFNVTEGATKGFYQVGLSKEGIEIIKPLKSKPFAIISYKDIEDVEADLMEKNTLKEKSVVKRSIVGKLVAGNLGAVVGAMSGTGSTSIKELDLYLTIKINNKNDLKMEGLSLKGDNINKAKTFIKFLQFNLSNEDSVDKDKNSF</sequence>
<dbReference type="AlphaFoldDB" id="A0A2X3HYP1"/>
<name>A0A2X3HYP1_CLOPF</name>
<evidence type="ECO:0000313" key="2">
    <source>
        <dbReference type="Proteomes" id="UP000250234"/>
    </source>
</evidence>
<proteinExistence type="predicted"/>
<dbReference type="Proteomes" id="UP000250234">
    <property type="component" value="Unassembled WGS sequence"/>
</dbReference>
<dbReference type="EMBL" id="UAWO01000006">
    <property type="protein sequence ID" value="SQC85398.1"/>
    <property type="molecule type" value="Genomic_DNA"/>
</dbReference>
<protein>
    <submittedName>
        <fullName evidence="1">Uncharacterized protein</fullName>
    </submittedName>
</protein>
<evidence type="ECO:0000313" key="1">
    <source>
        <dbReference type="EMBL" id="SQC85398.1"/>
    </source>
</evidence>
<reference evidence="1 2" key="1">
    <citation type="submission" date="2018-06" db="EMBL/GenBank/DDBJ databases">
        <authorList>
            <consortium name="Pathogen Informatics"/>
            <person name="Doyle S."/>
        </authorList>
    </citation>
    <scope>NUCLEOTIDE SEQUENCE [LARGE SCALE GENOMIC DNA]</scope>
    <source>
        <strain evidence="1 2">NCTC8081</strain>
    </source>
</reference>
<organism evidence="1 2">
    <name type="scientific">Clostridium perfringens</name>
    <dbReference type="NCBI Taxonomy" id="1502"/>
    <lineage>
        <taxon>Bacteria</taxon>
        <taxon>Bacillati</taxon>
        <taxon>Bacillota</taxon>
        <taxon>Clostridia</taxon>
        <taxon>Eubacteriales</taxon>
        <taxon>Clostridiaceae</taxon>
        <taxon>Clostridium</taxon>
    </lineage>
</organism>